<dbReference type="GO" id="GO:0005829">
    <property type="term" value="C:cytosol"/>
    <property type="evidence" value="ECO:0007669"/>
    <property type="project" value="TreeGrafter"/>
</dbReference>
<comment type="catalytic activity">
    <reaction evidence="10">
        <text>adenosine + H2O + H(+) = inosine + NH4(+)</text>
        <dbReference type="Rhea" id="RHEA:24408"/>
        <dbReference type="ChEBI" id="CHEBI:15377"/>
        <dbReference type="ChEBI" id="CHEBI:15378"/>
        <dbReference type="ChEBI" id="CHEBI:16335"/>
        <dbReference type="ChEBI" id="CHEBI:17596"/>
        <dbReference type="ChEBI" id="CHEBI:28938"/>
        <dbReference type="EC" id="3.5.4.4"/>
    </reaction>
</comment>
<evidence type="ECO:0000256" key="9">
    <source>
        <dbReference type="ARBA" id="ARBA00022833"/>
    </source>
</evidence>
<dbReference type="EC" id="3.5.4.4" evidence="4"/>
<protein>
    <recommendedName>
        <fullName evidence="5">Adenosine deaminase</fullName>
        <ecNumber evidence="4">3.5.4.4</ecNumber>
    </recommendedName>
</protein>
<keyword evidence="9" id="KW-0862">Zinc</keyword>
<dbReference type="SMR" id="Q7RMV2"/>
<dbReference type="PDBsum" id="2AMX"/>
<reference evidence="14" key="2">
    <citation type="journal article" date="2007" name="Mol. Biochem. Parasitol.">
        <title>Genome-scale protein expression and structural biology of Plasmodium falciparum and related Apicomplexan organisms.</title>
        <authorList>
            <person name="Vedadi M."/>
            <person name="Lew J."/>
            <person name="Artz J."/>
            <person name="Amani M."/>
            <person name="Zhao Y."/>
            <person name="Dong A."/>
            <person name="Wasney G.A."/>
            <person name="Gao M."/>
            <person name="Hills T."/>
            <person name="Brokx S."/>
            <person name="Qiu W."/>
            <person name="Sharma S."/>
            <person name="Diassiti A."/>
            <person name="Alam Z."/>
            <person name="Melone M."/>
            <person name="Mulichak A."/>
            <person name="Wernimont A."/>
            <person name="Bray J."/>
            <person name="Loppnau P."/>
            <person name="Plotnikova O."/>
            <person name="Newberry K."/>
            <person name="Sundararajan E."/>
            <person name="Houston S."/>
            <person name="Walker J."/>
            <person name="Tempel W."/>
            <person name="Bochkarev A."/>
            <person name="Kozieradzki I."/>
            <person name="Edwards A."/>
            <person name="Arrowsmith C."/>
            <person name="Roos D."/>
            <person name="Kain K."/>
            <person name="Hui R."/>
        </authorList>
    </citation>
    <scope>X-RAY CRYSTALLOGRAPHY (2.02 ANGSTROMS) OF 8-364</scope>
</reference>
<dbReference type="AlphaFoldDB" id="Q7RMV2"/>
<dbReference type="InterPro" id="IPR006330">
    <property type="entry name" value="Ado/ade_deaminase"/>
</dbReference>
<comment type="caution">
    <text evidence="12">The sequence shown here is derived from an EMBL/GenBank/DDBJ whole genome shotgun (WGS) entry which is preliminary data.</text>
</comment>
<dbReference type="STRING" id="73239.Q7RMV2"/>
<evidence type="ECO:0000256" key="2">
    <source>
        <dbReference type="ARBA" id="ARBA00005058"/>
    </source>
</evidence>
<comment type="pathway">
    <text evidence="2">Purine metabolism; purine nucleoside salvage.</text>
</comment>
<dbReference type="PANTHER" id="PTHR11409">
    <property type="entry name" value="ADENOSINE DEAMINASE"/>
    <property type="match status" value="1"/>
</dbReference>
<evidence type="ECO:0000256" key="1">
    <source>
        <dbReference type="ARBA" id="ARBA00001947"/>
    </source>
</evidence>
<dbReference type="GO" id="GO:0004000">
    <property type="term" value="F:adenosine deaminase activity"/>
    <property type="evidence" value="ECO:0007669"/>
    <property type="project" value="UniProtKB-ARBA"/>
</dbReference>
<dbReference type="PDB" id="2AMX">
    <property type="method" value="X-ray"/>
    <property type="resolution" value="2.02 A"/>
    <property type="chains" value="A/B=8-364"/>
</dbReference>
<organism evidence="12 13">
    <name type="scientific">Plasmodium yoelii yoelii</name>
    <dbReference type="NCBI Taxonomy" id="73239"/>
    <lineage>
        <taxon>Eukaryota</taxon>
        <taxon>Sar</taxon>
        <taxon>Alveolata</taxon>
        <taxon>Apicomplexa</taxon>
        <taxon>Aconoidasida</taxon>
        <taxon>Haemosporida</taxon>
        <taxon>Plasmodiidae</taxon>
        <taxon>Plasmodium</taxon>
        <taxon>Plasmodium (Vinckeia)</taxon>
    </lineage>
</organism>
<evidence type="ECO:0000256" key="7">
    <source>
        <dbReference type="ARBA" id="ARBA00022726"/>
    </source>
</evidence>
<dbReference type="UniPathway" id="UPA00606"/>
<dbReference type="GO" id="GO:0060169">
    <property type="term" value="P:negative regulation of adenosine receptor signaling pathway"/>
    <property type="evidence" value="ECO:0007669"/>
    <property type="project" value="TreeGrafter"/>
</dbReference>
<dbReference type="InterPro" id="IPR006650">
    <property type="entry name" value="A/AMP_deam_AS"/>
</dbReference>
<evidence type="ECO:0000313" key="13">
    <source>
        <dbReference type="Proteomes" id="UP000008553"/>
    </source>
</evidence>
<dbReference type="Proteomes" id="UP000008553">
    <property type="component" value="Unassembled WGS sequence"/>
</dbReference>
<dbReference type="SUPFAM" id="SSF51556">
    <property type="entry name" value="Metallo-dependent hydrolases"/>
    <property type="match status" value="1"/>
</dbReference>
<evidence type="ECO:0000256" key="6">
    <source>
        <dbReference type="ARBA" id="ARBA00022723"/>
    </source>
</evidence>
<proteinExistence type="evidence at protein level"/>
<accession>Q7RMV2</accession>
<evidence type="ECO:0000256" key="3">
    <source>
        <dbReference type="ARBA" id="ARBA00006676"/>
    </source>
</evidence>
<dbReference type="GO" id="GO:0046872">
    <property type="term" value="F:metal ion binding"/>
    <property type="evidence" value="ECO:0007669"/>
    <property type="project" value="UniProtKB-KW"/>
</dbReference>
<keyword evidence="6" id="KW-0479">Metal-binding</keyword>
<dbReference type="GO" id="GO:0006166">
    <property type="term" value="P:purine ribonucleoside salvage"/>
    <property type="evidence" value="ECO:0007669"/>
    <property type="project" value="UniProtKB-KW"/>
</dbReference>
<dbReference type="GO" id="GO:0009897">
    <property type="term" value="C:external side of plasma membrane"/>
    <property type="evidence" value="ECO:0007669"/>
    <property type="project" value="TreeGrafter"/>
</dbReference>
<dbReference type="PaxDb" id="73239-Q7RMV2"/>
<dbReference type="GO" id="GO:0043103">
    <property type="term" value="P:hypoxanthine salvage"/>
    <property type="evidence" value="ECO:0007669"/>
    <property type="project" value="TreeGrafter"/>
</dbReference>
<reference evidence="12 13" key="1">
    <citation type="journal article" date="2002" name="Nature">
        <title>Genome sequence and comparative analysis of the model rodent malaria parasite Plasmodium yoelii yoelii.</title>
        <authorList>
            <person name="Carlton J.M."/>
            <person name="Angiuoli S.V."/>
            <person name="Suh B.B."/>
            <person name="Kooij T.W."/>
            <person name="Pertea M."/>
            <person name="Silva J.C."/>
            <person name="Ermolaeva M.D."/>
            <person name="Allen J.E."/>
            <person name="Selengut J.D."/>
            <person name="Koo H.L."/>
            <person name="Peterson J.D."/>
            <person name="Pop M."/>
            <person name="Kosack D.S."/>
            <person name="Shumway M.F."/>
            <person name="Bidwell S.L."/>
            <person name="Shallom S.J."/>
            <person name="van Aken S.E."/>
            <person name="Riedmuller S.B."/>
            <person name="Feldblyum T.V."/>
            <person name="Cho J.K."/>
            <person name="Quackenbush J."/>
            <person name="Sedegah M."/>
            <person name="Shoaibi A."/>
            <person name="Cummings L.M."/>
            <person name="Florens L."/>
            <person name="Yates J.R."/>
            <person name="Raine J.D."/>
            <person name="Sinden R.E."/>
            <person name="Harris M.A."/>
            <person name="Cunningham D.A."/>
            <person name="Preiser P.R."/>
            <person name="Bergman L.W."/>
            <person name="Vaidya A.B."/>
            <person name="van Lin L.H."/>
            <person name="Janse C.J."/>
            <person name="Waters A.P."/>
            <person name="Smith H.O."/>
            <person name="White O.R."/>
            <person name="Salzberg S.L."/>
            <person name="Venter J.C."/>
            <person name="Fraser C.M."/>
            <person name="Hoffman S.L."/>
            <person name="Gardner M.J."/>
            <person name="Carucci D.J."/>
        </authorList>
    </citation>
    <scope>NUCLEOTIDE SEQUENCE [LARGE SCALE GENOMIC DNA]</scope>
    <source>
        <strain evidence="12 13">17XNL</strain>
    </source>
</reference>
<dbReference type="InterPro" id="IPR001365">
    <property type="entry name" value="A_deaminase_dom"/>
</dbReference>
<dbReference type="KEGG" id="pyo:PY17X_0514700"/>
<evidence type="ECO:0007829" key="14">
    <source>
        <dbReference type="PDB" id="2AMX"/>
    </source>
</evidence>
<sequence length="364" mass="42072">MMEIPTEEIKFLKKEDVQNIDLNGMSKKERYEIWRRIPKVELHCHLDLTFSAEFFLKWARKYNLQPNMSDDEILDHYLFTKEGKSLAEFIRKAISVSDLYRDYDFIEDLAKWAVIEKYKEGVVLMEFRYSPTFVSSSYGLDVELIHKAFIKGIKNATELLNNKIHVALICISDTGHAAASIKHSGDFAIKHKHDFVGFDHGGREIDLKDHKDVYHSVRDHGLHLTVHAGEDATLPNLNTLYTAINILNVERIGHGIRVSESDELIELVKKKDILLEVCPISNLLLNNVKSMDTHPIRKLYDAGVKVSVNSDDPGMFLSNINDNYEKLYIHLNFTLEEFMIMNNWAFEKSFVSDDVKSELKALYF</sequence>
<keyword evidence="14" id="KW-0002">3D-structure</keyword>
<dbReference type="EMBL" id="AABL01000569">
    <property type="protein sequence ID" value="EAA21498.1"/>
    <property type="molecule type" value="Genomic_DNA"/>
</dbReference>
<dbReference type="PANTHER" id="PTHR11409:SF43">
    <property type="entry name" value="ADENOSINE DEAMINASE"/>
    <property type="match status" value="1"/>
</dbReference>
<dbReference type="GO" id="GO:0006154">
    <property type="term" value="P:adenosine catabolic process"/>
    <property type="evidence" value="ECO:0007669"/>
    <property type="project" value="TreeGrafter"/>
</dbReference>
<dbReference type="Gene3D" id="3.20.20.140">
    <property type="entry name" value="Metal-dependent hydrolases"/>
    <property type="match status" value="1"/>
</dbReference>
<keyword evidence="13" id="KW-1185">Reference proteome</keyword>
<evidence type="ECO:0000256" key="10">
    <source>
        <dbReference type="ARBA" id="ARBA00047764"/>
    </source>
</evidence>
<evidence type="ECO:0000256" key="4">
    <source>
        <dbReference type="ARBA" id="ARBA00012784"/>
    </source>
</evidence>
<dbReference type="FunCoup" id="Q7RMV2">
    <property type="interactions" value="39"/>
</dbReference>
<dbReference type="GO" id="GO:0009168">
    <property type="term" value="P:purine ribonucleoside monophosphate biosynthetic process"/>
    <property type="evidence" value="ECO:0007669"/>
    <property type="project" value="InterPro"/>
</dbReference>
<dbReference type="EvolutionaryTrace" id="Q7RMV2"/>
<dbReference type="PROSITE" id="PS00485">
    <property type="entry name" value="A_DEAMINASE"/>
    <property type="match status" value="1"/>
</dbReference>
<dbReference type="Pfam" id="PF00962">
    <property type="entry name" value="A_deaminase"/>
    <property type="match status" value="1"/>
</dbReference>
<evidence type="ECO:0000259" key="11">
    <source>
        <dbReference type="Pfam" id="PF00962"/>
    </source>
</evidence>
<keyword evidence="7" id="KW-0660">Purine salvage</keyword>
<gene>
    <name evidence="12" type="ORF">PY02076</name>
</gene>
<name>Q7RMV2_PLAYO</name>
<evidence type="ECO:0000313" key="12">
    <source>
        <dbReference type="EMBL" id="EAA21498.1"/>
    </source>
</evidence>
<dbReference type="InParanoid" id="Q7RMV2"/>
<keyword evidence="8" id="KW-0378">Hydrolase</keyword>
<comment type="similarity">
    <text evidence="3">Belongs to the metallo-dependent hydrolases superfamily. Adenosine and AMP deaminases family.</text>
</comment>
<comment type="cofactor">
    <cofactor evidence="1">
        <name>Zn(2+)</name>
        <dbReference type="ChEBI" id="CHEBI:29105"/>
    </cofactor>
</comment>
<evidence type="ECO:0000256" key="5">
    <source>
        <dbReference type="ARBA" id="ARBA00018099"/>
    </source>
</evidence>
<feature type="domain" description="Adenosine deaminase" evidence="11">
    <location>
        <begin position="38"/>
        <end position="359"/>
    </location>
</feature>
<dbReference type="InterPro" id="IPR032466">
    <property type="entry name" value="Metal_Hydrolase"/>
</dbReference>
<evidence type="ECO:0000256" key="8">
    <source>
        <dbReference type="ARBA" id="ARBA00022801"/>
    </source>
</evidence>
<dbReference type="GO" id="GO:0046103">
    <property type="term" value="P:inosine biosynthetic process"/>
    <property type="evidence" value="ECO:0007669"/>
    <property type="project" value="TreeGrafter"/>
</dbReference>